<evidence type="ECO:0000313" key="6">
    <source>
        <dbReference type="EMBL" id="PPQ72048.1"/>
    </source>
</evidence>
<keyword evidence="2 5" id="KW-0812">Transmembrane</keyword>
<dbReference type="STRING" id="231916.A0A409W0N4"/>
<organism evidence="6 7">
    <name type="scientific">Gymnopilus dilepis</name>
    <dbReference type="NCBI Taxonomy" id="231916"/>
    <lineage>
        <taxon>Eukaryota</taxon>
        <taxon>Fungi</taxon>
        <taxon>Dikarya</taxon>
        <taxon>Basidiomycota</taxon>
        <taxon>Agaricomycotina</taxon>
        <taxon>Agaricomycetes</taxon>
        <taxon>Agaricomycetidae</taxon>
        <taxon>Agaricales</taxon>
        <taxon>Agaricineae</taxon>
        <taxon>Hymenogastraceae</taxon>
        <taxon>Gymnopilus</taxon>
    </lineage>
</organism>
<dbReference type="EC" id="2.1.1.100" evidence="5"/>
<keyword evidence="5" id="KW-0808">Transferase</keyword>
<dbReference type="Proteomes" id="UP000284706">
    <property type="component" value="Unassembled WGS sequence"/>
</dbReference>
<evidence type="ECO:0000313" key="7">
    <source>
        <dbReference type="Proteomes" id="UP000284706"/>
    </source>
</evidence>
<dbReference type="Gene3D" id="1.20.120.1630">
    <property type="match status" value="1"/>
</dbReference>
<comment type="catalytic activity">
    <reaction evidence="5">
        <text>[protein]-C-terminal S-[(2E,6E)-farnesyl]-L-cysteine + S-adenosyl-L-methionine = [protein]-C-terminal S-[(2E,6E)-farnesyl]-L-cysteine methyl ester + S-adenosyl-L-homocysteine</text>
        <dbReference type="Rhea" id="RHEA:21672"/>
        <dbReference type="Rhea" id="RHEA-COMP:12125"/>
        <dbReference type="Rhea" id="RHEA-COMP:12126"/>
        <dbReference type="ChEBI" id="CHEBI:57856"/>
        <dbReference type="ChEBI" id="CHEBI:59789"/>
        <dbReference type="ChEBI" id="CHEBI:90510"/>
        <dbReference type="ChEBI" id="CHEBI:90511"/>
        <dbReference type="EC" id="2.1.1.100"/>
    </reaction>
</comment>
<comment type="similarity">
    <text evidence="5">Belongs to the class VI-like SAM-binding methyltransferase superfamily. Isoprenylcysteine carboxyl methyltransferase family.</text>
</comment>
<keyword evidence="5" id="KW-0489">Methyltransferase</keyword>
<sequence>MSADVVLRIPLTLSVVCAVNVTLTAPHSPPEPEERVGPVGPEVTLLPISVKAASWTLGLLETVVALASCYPSNPWAAYAIAVFVHPLAGAHSSGVRITWASLIAWACSITGALIRRSCYQALQELFTFELSLRKNHRLVTAGPYSVVRHPSYTGAALALFGALTWFVAPGSWMAECSGLDLNFHQGLVAVSWLSASFVAAIVVGSRLKQEDELLKEHFGEDWKQWAARVPYRLIPGIY</sequence>
<comment type="caution">
    <text evidence="5">Lacks conserved residue(s) required for the propagation of feature annotation.</text>
</comment>
<dbReference type="GO" id="GO:0032259">
    <property type="term" value="P:methylation"/>
    <property type="evidence" value="ECO:0007669"/>
    <property type="project" value="UniProtKB-KW"/>
</dbReference>
<evidence type="ECO:0000256" key="3">
    <source>
        <dbReference type="ARBA" id="ARBA00022989"/>
    </source>
</evidence>
<dbReference type="PANTHER" id="PTHR12714:SF9">
    <property type="entry name" value="PROTEIN-S-ISOPRENYLCYSTEINE O-METHYLTRANSFERASE"/>
    <property type="match status" value="1"/>
</dbReference>
<dbReference type="InterPro" id="IPR007269">
    <property type="entry name" value="ICMT_MeTrfase"/>
</dbReference>
<accession>A0A409W0N4</accession>
<keyword evidence="7" id="KW-1185">Reference proteome</keyword>
<dbReference type="PANTHER" id="PTHR12714">
    <property type="entry name" value="PROTEIN-S ISOPRENYLCYSTEINE O-METHYLTRANSFERASE"/>
    <property type="match status" value="1"/>
</dbReference>
<dbReference type="AlphaFoldDB" id="A0A409W0N4"/>
<dbReference type="InParanoid" id="A0A409W0N4"/>
<proteinExistence type="inferred from homology"/>
<gene>
    <name evidence="6" type="ORF">CVT26_006730</name>
</gene>
<keyword evidence="5" id="KW-0949">S-adenosyl-L-methionine</keyword>
<protein>
    <recommendedName>
        <fullName evidence="5">Protein-S-isoprenylcysteine O-methyltransferase</fullName>
        <ecNumber evidence="5">2.1.1.100</ecNumber>
    </recommendedName>
</protein>
<feature type="transmembrane region" description="Helical" evidence="5">
    <location>
        <begin position="186"/>
        <end position="205"/>
    </location>
</feature>
<dbReference type="EMBL" id="NHYE01005475">
    <property type="protein sequence ID" value="PPQ72048.1"/>
    <property type="molecule type" value="Genomic_DNA"/>
</dbReference>
<comment type="caution">
    <text evidence="6">The sequence shown here is derived from an EMBL/GenBank/DDBJ whole genome shotgun (WGS) entry which is preliminary data.</text>
</comment>
<evidence type="ECO:0000256" key="1">
    <source>
        <dbReference type="ARBA" id="ARBA00004141"/>
    </source>
</evidence>
<comment type="subcellular location">
    <subcellularLocation>
        <location evidence="5">Endoplasmic reticulum membrane</location>
        <topology evidence="5">Multi-pass membrane protein</topology>
    </subcellularLocation>
    <subcellularLocation>
        <location evidence="1">Membrane</location>
        <topology evidence="1">Multi-pass membrane protein</topology>
    </subcellularLocation>
</comment>
<evidence type="ECO:0000256" key="4">
    <source>
        <dbReference type="ARBA" id="ARBA00023136"/>
    </source>
</evidence>
<dbReference type="GO" id="GO:0005789">
    <property type="term" value="C:endoplasmic reticulum membrane"/>
    <property type="evidence" value="ECO:0007669"/>
    <property type="project" value="UniProtKB-SubCell"/>
</dbReference>
<keyword evidence="3 5" id="KW-1133">Transmembrane helix</keyword>
<dbReference type="Pfam" id="PF04140">
    <property type="entry name" value="ICMT"/>
    <property type="match status" value="1"/>
</dbReference>
<dbReference type="OrthoDB" id="422086at2759"/>
<keyword evidence="5" id="KW-0256">Endoplasmic reticulum</keyword>
<evidence type="ECO:0000256" key="2">
    <source>
        <dbReference type="ARBA" id="ARBA00022692"/>
    </source>
</evidence>
<dbReference type="GO" id="GO:0004671">
    <property type="term" value="F:protein C-terminal S-isoprenylcysteine carboxyl O-methyltransferase activity"/>
    <property type="evidence" value="ECO:0007669"/>
    <property type="project" value="UniProtKB-EC"/>
</dbReference>
<name>A0A409W0N4_9AGAR</name>
<reference evidence="6 7" key="1">
    <citation type="journal article" date="2018" name="Evol. Lett.">
        <title>Horizontal gene cluster transfer increased hallucinogenic mushroom diversity.</title>
        <authorList>
            <person name="Reynolds H.T."/>
            <person name="Vijayakumar V."/>
            <person name="Gluck-Thaler E."/>
            <person name="Korotkin H.B."/>
            <person name="Matheny P.B."/>
            <person name="Slot J.C."/>
        </authorList>
    </citation>
    <scope>NUCLEOTIDE SEQUENCE [LARGE SCALE GENOMIC DNA]</scope>
    <source>
        <strain evidence="6 7">SRW20</strain>
    </source>
</reference>
<feature type="transmembrane region" description="Helical" evidence="5">
    <location>
        <begin position="155"/>
        <end position="174"/>
    </location>
</feature>
<keyword evidence="4 5" id="KW-0472">Membrane</keyword>
<evidence type="ECO:0000256" key="5">
    <source>
        <dbReference type="RuleBase" id="RU362022"/>
    </source>
</evidence>